<gene>
    <name evidence="2 3" type="primary">LOC101512294</name>
</gene>
<dbReference type="KEGG" id="cam:101512294"/>
<dbReference type="PANTHER" id="PTHR31343:SF29">
    <property type="entry name" value="DUF789 DOMAIN-CONTAINING PROTEIN"/>
    <property type="match status" value="1"/>
</dbReference>
<dbReference type="Pfam" id="PF05623">
    <property type="entry name" value="DUF789"/>
    <property type="match status" value="1"/>
</dbReference>
<dbReference type="InterPro" id="IPR008507">
    <property type="entry name" value="DUF789"/>
</dbReference>
<dbReference type="OrthoDB" id="1896065at2759"/>
<reference evidence="1" key="1">
    <citation type="journal article" date="2013" name="Nat. Biotechnol.">
        <title>Draft genome sequence of chickpea (Cicer arietinum) provides a resource for trait improvement.</title>
        <authorList>
            <person name="Varshney R.K."/>
            <person name="Song C."/>
            <person name="Saxena R.K."/>
            <person name="Azam S."/>
            <person name="Yu S."/>
            <person name="Sharpe A.G."/>
            <person name="Cannon S."/>
            <person name="Baek J."/>
            <person name="Rosen B.D."/>
            <person name="Tar'an B."/>
            <person name="Millan T."/>
            <person name="Zhang X."/>
            <person name="Ramsay L.D."/>
            <person name="Iwata A."/>
            <person name="Wang Y."/>
            <person name="Nelson W."/>
            <person name="Farmer A.D."/>
            <person name="Gaur P.M."/>
            <person name="Soderlund C."/>
            <person name="Penmetsa R.V."/>
            <person name="Xu C."/>
            <person name="Bharti A.K."/>
            <person name="He W."/>
            <person name="Winter P."/>
            <person name="Zhao S."/>
            <person name="Hane J.K."/>
            <person name="Carrasquilla-Garcia N."/>
            <person name="Condie J.A."/>
            <person name="Upadhyaya H.D."/>
            <person name="Luo M.C."/>
            <person name="Thudi M."/>
            <person name="Gowda C.L."/>
            <person name="Singh N.P."/>
            <person name="Lichtenzveig J."/>
            <person name="Gali K.K."/>
            <person name="Rubio J."/>
            <person name="Nadarajan N."/>
            <person name="Dolezel J."/>
            <person name="Bansal K.C."/>
            <person name="Xu X."/>
            <person name="Edwards D."/>
            <person name="Zhang G."/>
            <person name="Kahl G."/>
            <person name="Gil J."/>
            <person name="Singh K.B."/>
            <person name="Datta S.K."/>
            <person name="Jackson S.A."/>
            <person name="Wang J."/>
            <person name="Cook D.R."/>
        </authorList>
    </citation>
    <scope>NUCLEOTIDE SEQUENCE [LARGE SCALE GENOMIC DNA]</scope>
    <source>
        <strain evidence="1">cv. CDC Frontier</strain>
    </source>
</reference>
<evidence type="ECO:0000313" key="3">
    <source>
        <dbReference type="RefSeq" id="XP_027189140.1"/>
    </source>
</evidence>
<dbReference type="AlphaFoldDB" id="A0A3Q7X642"/>
<sequence>MSSSSCSENYISNADRFLLSVTPDIPSQTLPLQQSCFHEVNSQWLPLSKDTVECFALKDLWDCFERWSALGAGTPILLENGETLTQYYVPYLSAIQIYSSKSVAASRNRKEDIDAVEFEFDSSSEDSGSDNLSRSLSNDSSKAWDAVSLDSSSDQSGSWPTRDMLGYLYLQYNETSPPCSRVPFAEKITELAKSHPALMTLKSVDISPASWMSVAWYPIYSIPNNQISEKELSACFLTYHTLSSSFQDCKTKYDDVDITKDISCIEEWEGIVGKKCKENKNAFISISPFGLASYKMQKPFWSSSESNNARISDLYCAADSWLKQLNVDHHDFNFFTLRSPL</sequence>
<proteinExistence type="predicted"/>
<evidence type="ECO:0000313" key="2">
    <source>
        <dbReference type="RefSeq" id="XP_027189139.1"/>
    </source>
</evidence>
<reference evidence="2 3" key="2">
    <citation type="submission" date="2025-04" db="UniProtKB">
        <authorList>
            <consortium name="RefSeq"/>
        </authorList>
    </citation>
    <scope>IDENTIFICATION</scope>
    <source>
        <tissue evidence="2 3">Etiolated seedlings</tissue>
    </source>
</reference>
<protein>
    <submittedName>
        <fullName evidence="2 3">Uncharacterized protein LOC101512294 isoform X1</fullName>
    </submittedName>
</protein>
<dbReference type="RefSeq" id="XP_027189139.1">
    <property type="nucleotide sequence ID" value="XM_027333338.1"/>
</dbReference>
<dbReference type="Proteomes" id="UP000087171">
    <property type="component" value="Chromosome Ca4"/>
</dbReference>
<dbReference type="RefSeq" id="XP_027189140.1">
    <property type="nucleotide sequence ID" value="XM_027333339.1"/>
</dbReference>
<accession>A0A3Q7X642</accession>
<dbReference type="GeneID" id="101512294"/>
<organism evidence="1 2">
    <name type="scientific">Cicer arietinum</name>
    <name type="common">Chickpea</name>
    <name type="synonym">Garbanzo</name>
    <dbReference type="NCBI Taxonomy" id="3827"/>
    <lineage>
        <taxon>Eukaryota</taxon>
        <taxon>Viridiplantae</taxon>
        <taxon>Streptophyta</taxon>
        <taxon>Embryophyta</taxon>
        <taxon>Tracheophyta</taxon>
        <taxon>Spermatophyta</taxon>
        <taxon>Magnoliopsida</taxon>
        <taxon>eudicotyledons</taxon>
        <taxon>Gunneridae</taxon>
        <taxon>Pentapetalae</taxon>
        <taxon>rosids</taxon>
        <taxon>fabids</taxon>
        <taxon>Fabales</taxon>
        <taxon>Fabaceae</taxon>
        <taxon>Papilionoideae</taxon>
        <taxon>50 kb inversion clade</taxon>
        <taxon>NPAAA clade</taxon>
        <taxon>Hologalegina</taxon>
        <taxon>IRL clade</taxon>
        <taxon>Cicereae</taxon>
        <taxon>Cicer</taxon>
    </lineage>
</organism>
<keyword evidence="1" id="KW-1185">Reference proteome</keyword>
<evidence type="ECO:0000313" key="1">
    <source>
        <dbReference type="Proteomes" id="UP000087171"/>
    </source>
</evidence>
<name>A0A3Q7X642_CICAR</name>
<dbReference type="PANTHER" id="PTHR31343">
    <property type="entry name" value="T15D22.8"/>
    <property type="match status" value="1"/>
</dbReference>
<dbReference type="PaxDb" id="3827-XP_004495482.1"/>